<evidence type="ECO:0000259" key="2">
    <source>
        <dbReference type="Pfam" id="PF14403"/>
    </source>
</evidence>
<proteinExistence type="predicted"/>
<dbReference type="Proteomes" id="UP001556196">
    <property type="component" value="Unassembled WGS sequence"/>
</dbReference>
<comment type="caution">
    <text evidence="3">The sequence shown here is derived from an EMBL/GenBank/DDBJ whole genome shotgun (WGS) entry which is preliminary data.</text>
</comment>
<keyword evidence="4" id="KW-1185">Reference proteome</keyword>
<evidence type="ECO:0000313" key="4">
    <source>
        <dbReference type="Proteomes" id="UP001556196"/>
    </source>
</evidence>
<gene>
    <name evidence="3" type="ORF">ABUE31_02320</name>
</gene>
<dbReference type="SUPFAM" id="SSF56059">
    <property type="entry name" value="Glutathione synthetase ATP-binding domain-like"/>
    <property type="match status" value="1"/>
</dbReference>
<dbReference type="PANTHER" id="PTHR34595">
    <property type="entry name" value="BLR5612 PROTEIN"/>
    <property type="match status" value="1"/>
</dbReference>
<dbReference type="InterPro" id="IPR051680">
    <property type="entry name" value="ATP-dep_Glu-Cys_Ligase-2"/>
</dbReference>
<dbReference type="EMBL" id="JBFOCI010000001">
    <property type="protein sequence ID" value="MEW9804820.1"/>
    <property type="molecule type" value="Genomic_DNA"/>
</dbReference>
<feature type="domain" description="Circularly permuted ATP-grasp type 2" evidence="2">
    <location>
        <begin position="90"/>
        <end position="468"/>
    </location>
</feature>
<evidence type="ECO:0000259" key="1">
    <source>
        <dbReference type="Pfam" id="PF04168"/>
    </source>
</evidence>
<dbReference type="Gene3D" id="3.40.50.11290">
    <property type="match status" value="1"/>
</dbReference>
<feature type="domain" description="DUF403" evidence="1">
    <location>
        <begin position="517"/>
        <end position="796"/>
    </location>
</feature>
<dbReference type="PANTHER" id="PTHR34595:SF2">
    <property type="entry name" value="BLR2978 PROTEIN"/>
    <property type="match status" value="1"/>
</dbReference>
<sequence length="797" mass="87112">MKAPRTEPPRNLLLDSYRPIEGVLDEMVDAAGRPRPAWTDFVAALDALGPEELQARFARADQYLRDAGVYYRVYDRDGANEREWPLAHVPMLVDETEWTAISAGLTERADLFEAICADIYGENRLVRQGLLPPGLVASSPEYLRPLAGIRPAGGHFLHFCAFDLGRGPDGRWWVLGDRMQAASGAGFALENRVATTRALSDIYGDMDVLRLAGFFRRFRDALTGMAGEPAGRAAILTPGPLNETYYEHAYIARYLGIMLLEGGDLTVTNGRLMVRTVSGLQPVTVLWRRLDAAFADPLELRADSRIGTPGLTEALRAGSVTAVNALGSGILETRALSAFLPAIAQALNGRPLDLPAVATWWCGRAADRRTVIDNLDRMMVGPALSTRLPFEDDDATVLGSRLAASERTALVARIERDGAAFVGQEAVTLSTTPVFVGGVLEPRPASLRVYVARTANGWTAMPGGFARVGFSLDNTAIAMQRGGQAADVWVVSGSPVRHETLLPGERDAFKRSLPGTLPSRAAENLMWLGRYIERSEDTARILRAYHVRLAETSDPDMPLLADMRDYLARYGIEAEAAIPEALIGSLDSAAYSAGQVRDRFSPDGWLALRDLSNTVHRFAGTVQPGDDATRAMTVILRKLAGFSGLLSENMYRFTGWRFLEIGRRLERAIQIARSLAWLTREDAPDGALDMMLEIGDSVMTHRRQYASAGRRSLIDLLALDPLNPRSVLYQLDRMKQEIAHLPESSDRGHLSPAAKDVLRLHTALATDDPADLSTDTLDALADDIAGLYSSLARAYFA</sequence>
<dbReference type="InterPro" id="IPR007296">
    <property type="entry name" value="DUF403"/>
</dbReference>
<dbReference type="InterPro" id="IPR025841">
    <property type="entry name" value="CP_ATPgrasp_2"/>
</dbReference>
<protein>
    <submittedName>
        <fullName evidence="3">Circularly permuted type 2 ATP-grasp protein</fullName>
    </submittedName>
</protein>
<reference evidence="3 4" key="1">
    <citation type="submission" date="2024-06" db="EMBL/GenBank/DDBJ databases">
        <authorList>
            <person name="Tuo L."/>
        </authorList>
    </citation>
    <scope>NUCLEOTIDE SEQUENCE [LARGE SCALE GENOMIC DNA]</scope>
    <source>
        <strain evidence="3 4">ZMM04-5</strain>
    </source>
</reference>
<dbReference type="RefSeq" id="WP_367721882.1">
    <property type="nucleotide sequence ID" value="NZ_JBFOCI010000001.1"/>
</dbReference>
<dbReference type="Pfam" id="PF04168">
    <property type="entry name" value="Alpha-E"/>
    <property type="match status" value="1"/>
</dbReference>
<name>A0ABV3QVJ5_9HYPH</name>
<organism evidence="3 4">
    <name type="scientific">Mesorhizobium marinum</name>
    <dbReference type="NCBI Taxonomy" id="3228790"/>
    <lineage>
        <taxon>Bacteria</taxon>
        <taxon>Pseudomonadati</taxon>
        <taxon>Pseudomonadota</taxon>
        <taxon>Alphaproteobacteria</taxon>
        <taxon>Hyphomicrobiales</taxon>
        <taxon>Phyllobacteriaceae</taxon>
        <taxon>Mesorhizobium</taxon>
    </lineage>
</organism>
<accession>A0ABV3QVJ5</accession>
<dbReference type="Pfam" id="PF14403">
    <property type="entry name" value="CP_ATPgrasp_2"/>
    <property type="match status" value="1"/>
</dbReference>
<evidence type="ECO:0000313" key="3">
    <source>
        <dbReference type="EMBL" id="MEW9804820.1"/>
    </source>
</evidence>